<gene>
    <name evidence="2" type="ORF">I6I10_02545</name>
</gene>
<name>A0A7T4JVG3_9CORY</name>
<keyword evidence="1" id="KW-0812">Transmembrane</keyword>
<protein>
    <submittedName>
        <fullName evidence="2">Uncharacterized protein</fullName>
    </submittedName>
</protein>
<reference evidence="2 3" key="1">
    <citation type="submission" date="2020-12" db="EMBL/GenBank/DDBJ databases">
        <title>FDA dAtabase for Regulatory Grade micrObial Sequences (FDA-ARGOS): Supporting development and validation of Infectious Disease Dx tests.</title>
        <authorList>
            <person name="Sproer C."/>
            <person name="Gronow S."/>
            <person name="Severitt S."/>
            <person name="Schroder I."/>
            <person name="Tallon L."/>
            <person name="Sadzewicz L."/>
            <person name="Zhao X."/>
            <person name="Boylan J."/>
            <person name="Ott S."/>
            <person name="Bowen H."/>
            <person name="Vavikolanu K."/>
            <person name="Mehta A."/>
            <person name="Aluvathingal J."/>
            <person name="Nadendla S."/>
            <person name="Lowell S."/>
            <person name="Myers T."/>
            <person name="Yan Y."/>
            <person name="Sichtig H."/>
        </authorList>
    </citation>
    <scope>NUCLEOTIDE SEQUENCE [LARGE SCALE GENOMIC DNA]</scope>
    <source>
        <strain evidence="2 3">FDAARGOS_1053</strain>
    </source>
</reference>
<dbReference type="Proteomes" id="UP000596145">
    <property type="component" value="Chromosome"/>
</dbReference>
<dbReference type="AlphaFoldDB" id="A0A7T4JVG3"/>
<feature type="transmembrane region" description="Helical" evidence="1">
    <location>
        <begin position="6"/>
        <end position="27"/>
    </location>
</feature>
<dbReference type="RefSeq" id="WP_084037233.1">
    <property type="nucleotide sequence ID" value="NZ_CP066007.1"/>
</dbReference>
<sequence length="93" mass="9674">MTLGFGILSIVNTTVPLGAGLGTVYCLATRRLTTLASRFMAAGHFICLIGLLIHAVMLVDASSGWELLFLPLAFGPGQIVAFIGLVLAAREAA</sequence>
<keyword evidence="1" id="KW-0472">Membrane</keyword>
<dbReference type="EMBL" id="CP066007">
    <property type="protein sequence ID" value="QQB46830.1"/>
    <property type="molecule type" value="Genomic_DNA"/>
</dbReference>
<evidence type="ECO:0000313" key="3">
    <source>
        <dbReference type="Proteomes" id="UP000596145"/>
    </source>
</evidence>
<keyword evidence="1" id="KW-1133">Transmembrane helix</keyword>
<accession>A0A7T4JVG3</accession>
<dbReference type="GeneID" id="92758808"/>
<feature type="transmembrane region" description="Helical" evidence="1">
    <location>
        <begin position="69"/>
        <end position="89"/>
    </location>
</feature>
<evidence type="ECO:0000313" key="2">
    <source>
        <dbReference type="EMBL" id="QQB46830.1"/>
    </source>
</evidence>
<organism evidence="2 3">
    <name type="scientific">Corynebacterium glucuronolyticum</name>
    <dbReference type="NCBI Taxonomy" id="39791"/>
    <lineage>
        <taxon>Bacteria</taxon>
        <taxon>Bacillati</taxon>
        <taxon>Actinomycetota</taxon>
        <taxon>Actinomycetes</taxon>
        <taxon>Mycobacteriales</taxon>
        <taxon>Corynebacteriaceae</taxon>
        <taxon>Corynebacterium</taxon>
    </lineage>
</organism>
<proteinExistence type="predicted"/>
<feature type="transmembrane region" description="Helical" evidence="1">
    <location>
        <begin position="39"/>
        <end position="57"/>
    </location>
</feature>
<dbReference type="OrthoDB" id="4464468at2"/>
<evidence type="ECO:0000256" key="1">
    <source>
        <dbReference type="SAM" id="Phobius"/>
    </source>
</evidence>